<evidence type="ECO:0000313" key="2">
    <source>
        <dbReference type="Proteomes" id="UP001610444"/>
    </source>
</evidence>
<gene>
    <name evidence="1" type="ORF">BJX68DRAFT_15928</name>
</gene>
<dbReference type="GeneID" id="98151989"/>
<dbReference type="EMBL" id="JBFXLR010000001">
    <property type="protein sequence ID" value="KAL2862039.1"/>
    <property type="molecule type" value="Genomic_DNA"/>
</dbReference>
<protein>
    <recommendedName>
        <fullName evidence="3">Secreted protein</fullName>
    </recommendedName>
</protein>
<sequence length="100" mass="11288">MALFTRERWLLPAAFANNFGCSQTRSPASQSVAFAHRETRGTGEQKHCVSFVSFLASETPWRIASGQSSRFDTYCSARRPEGSALFCGISHFHSRNRRDR</sequence>
<reference evidence="1 2" key="1">
    <citation type="submission" date="2024-07" db="EMBL/GenBank/DDBJ databases">
        <title>Section-level genome sequencing and comparative genomics of Aspergillus sections Usti and Cavernicolus.</title>
        <authorList>
            <consortium name="Lawrence Berkeley National Laboratory"/>
            <person name="Nybo J.L."/>
            <person name="Vesth T.C."/>
            <person name="Theobald S."/>
            <person name="Frisvad J.C."/>
            <person name="Larsen T.O."/>
            <person name="Kjaerboelling I."/>
            <person name="Rothschild-Mancinelli K."/>
            <person name="Lyhne E.K."/>
            <person name="Kogle M.E."/>
            <person name="Barry K."/>
            <person name="Clum A."/>
            <person name="Na H."/>
            <person name="Ledsgaard L."/>
            <person name="Lin J."/>
            <person name="Lipzen A."/>
            <person name="Kuo A."/>
            <person name="Riley R."/>
            <person name="Mondo S."/>
            <person name="LaButti K."/>
            <person name="Haridas S."/>
            <person name="Pangalinan J."/>
            <person name="Salamov A.A."/>
            <person name="Simmons B.A."/>
            <person name="Magnuson J.K."/>
            <person name="Chen J."/>
            <person name="Drula E."/>
            <person name="Henrissat B."/>
            <person name="Wiebenga A."/>
            <person name="Lubbers R.J."/>
            <person name="Gomes A.C."/>
            <person name="Macurrencykelacurrency M.R."/>
            <person name="Stajich J."/>
            <person name="Grigoriev I.V."/>
            <person name="Mortensen U.H."/>
            <person name="De vries R.P."/>
            <person name="Baker S.E."/>
            <person name="Andersen M.R."/>
        </authorList>
    </citation>
    <scope>NUCLEOTIDE SEQUENCE [LARGE SCALE GENOMIC DNA]</scope>
    <source>
        <strain evidence="1 2">CBS 756.74</strain>
    </source>
</reference>
<evidence type="ECO:0000313" key="1">
    <source>
        <dbReference type="EMBL" id="KAL2862039.1"/>
    </source>
</evidence>
<dbReference type="RefSeq" id="XP_070906129.1">
    <property type="nucleotide sequence ID" value="XM_071036825.1"/>
</dbReference>
<evidence type="ECO:0008006" key="3">
    <source>
        <dbReference type="Google" id="ProtNLM"/>
    </source>
</evidence>
<name>A0ABR4LBX8_9EURO</name>
<dbReference type="Proteomes" id="UP001610444">
    <property type="component" value="Unassembled WGS sequence"/>
</dbReference>
<comment type="caution">
    <text evidence="1">The sequence shown here is derived from an EMBL/GenBank/DDBJ whole genome shotgun (WGS) entry which is preliminary data.</text>
</comment>
<accession>A0ABR4LBX8</accession>
<keyword evidence="2" id="KW-1185">Reference proteome</keyword>
<proteinExistence type="predicted"/>
<organism evidence="1 2">
    <name type="scientific">Aspergillus pseudodeflectus</name>
    <dbReference type="NCBI Taxonomy" id="176178"/>
    <lineage>
        <taxon>Eukaryota</taxon>
        <taxon>Fungi</taxon>
        <taxon>Dikarya</taxon>
        <taxon>Ascomycota</taxon>
        <taxon>Pezizomycotina</taxon>
        <taxon>Eurotiomycetes</taxon>
        <taxon>Eurotiomycetidae</taxon>
        <taxon>Eurotiales</taxon>
        <taxon>Aspergillaceae</taxon>
        <taxon>Aspergillus</taxon>
        <taxon>Aspergillus subgen. Nidulantes</taxon>
    </lineage>
</organism>